<sequence>MRTILYTFGLIIFFILGSCKQDSSSQYLWEESSKSVQFNYDPLHAENSRLISDLVQEMGRTCFVSGEDPNFKIRICVSDNGISEYAKIFAAWKEGALVSEFVYSLSDDSEYKIGTYPFLEIKKKVEVSKFALVGDKKLKSIDAENSLWSRNNFNLKNHFKTFSIFFLSNGISILVLPPLGESEVYLALSVKSPNLEKEIQNLILAKNRIGLDTCSSSIPIITEIFGDTNSNLGRWIEIYNPNSFPVCEEGLQFTLLGNKISIPKTTGFISPYETRIYAEESTSLENISLSGIKWGDLKKPGKILLSREDHSVEFNLPGSGYLFGETYYSWKGNSFSHCETTSKFCMDPGENQTSKVENESACDPNDFELEELNPSGLSHKGVLQEDWKYLDLIYKGTKVCDPSFLKIGWGKNLFPIRISKRISAGEILSIGNLPFLLGNPSYSFSIFKTVTASDIVSLSNSSGMEKILWDGIFRTSKGIPTRIVLQKTNGEIISICFENGRAFLHPSLIADLDSNTGSESPFSQSAIALENSRSSAGKKFCSKQETTGKIQFSEVSWMGSYQGADPISKDRFLEFVSTTENSPDSAFLEIMQSNGSLISILLPISKKGPTLISSGRSTCFPQTEFWKDTSFSLPASGSNILKIYDPYTGEVWDEFVYNSSGPGINDTKNKIRKSAYSKTEYGVRVWSANSYLGRPYRDPNCTFTEASPGISE</sequence>
<dbReference type="OrthoDB" id="343280at2"/>
<dbReference type="RefSeq" id="WP_100705942.1">
    <property type="nucleotide sequence ID" value="NZ_NPDL01000003.1"/>
</dbReference>
<dbReference type="Proteomes" id="UP000232196">
    <property type="component" value="Unassembled WGS sequence"/>
</dbReference>
<proteinExistence type="predicted"/>
<dbReference type="EMBL" id="NPDN01000003">
    <property type="protein sequence ID" value="PJZ26149.1"/>
    <property type="molecule type" value="Genomic_DNA"/>
</dbReference>
<evidence type="ECO:0000313" key="1">
    <source>
        <dbReference type="EMBL" id="PJZ26149.1"/>
    </source>
</evidence>
<comment type="caution">
    <text evidence="1">The sequence shown here is derived from an EMBL/GenBank/DDBJ whole genome shotgun (WGS) entry which is preliminary data.</text>
</comment>
<evidence type="ECO:0008006" key="3">
    <source>
        <dbReference type="Google" id="ProtNLM"/>
    </source>
</evidence>
<protein>
    <recommendedName>
        <fullName evidence="3">Lamin tail domain-containing protein</fullName>
    </recommendedName>
</protein>
<keyword evidence="2" id="KW-1185">Reference proteome</keyword>
<accession>A0A2M9XEU1</accession>
<dbReference type="NCBIfam" id="NF047473">
    <property type="entry name" value="lipo_LIC11755"/>
    <property type="match status" value="1"/>
</dbReference>
<reference evidence="1 2" key="1">
    <citation type="submission" date="2017-07" db="EMBL/GenBank/DDBJ databases">
        <title>Leptospira spp. isolated from tropical soils.</title>
        <authorList>
            <person name="Thibeaux R."/>
            <person name="Iraola G."/>
            <person name="Ferres I."/>
            <person name="Bierque E."/>
            <person name="Girault D."/>
            <person name="Soupe-Gilbert M.-E."/>
            <person name="Picardeau M."/>
            <person name="Goarant C."/>
        </authorList>
    </citation>
    <scope>NUCLEOTIDE SEQUENCE [LARGE SCALE GENOMIC DNA]</scope>
    <source>
        <strain evidence="1 2">MCA1-C-A1</strain>
    </source>
</reference>
<name>A0A2M9XEU1_9LEPT</name>
<dbReference type="PROSITE" id="PS51257">
    <property type="entry name" value="PROKAR_LIPOPROTEIN"/>
    <property type="match status" value="1"/>
</dbReference>
<gene>
    <name evidence="1" type="ORF">CH357_06515</name>
</gene>
<organism evidence="1 2">
    <name type="scientific">Leptospira hartskeerlii</name>
    <dbReference type="NCBI Taxonomy" id="2023177"/>
    <lineage>
        <taxon>Bacteria</taxon>
        <taxon>Pseudomonadati</taxon>
        <taxon>Spirochaetota</taxon>
        <taxon>Spirochaetia</taxon>
        <taxon>Leptospirales</taxon>
        <taxon>Leptospiraceae</taxon>
        <taxon>Leptospira</taxon>
    </lineage>
</organism>
<dbReference type="AlphaFoldDB" id="A0A2M9XEU1"/>
<evidence type="ECO:0000313" key="2">
    <source>
        <dbReference type="Proteomes" id="UP000232196"/>
    </source>
</evidence>